<feature type="signal peptide" evidence="1">
    <location>
        <begin position="1"/>
        <end position="25"/>
    </location>
</feature>
<reference evidence="2 3" key="1">
    <citation type="submission" date="2019-03" db="EMBL/GenBank/DDBJ databases">
        <title>Draft Genome Sequence of Duganella callidus sp. nov., a Novel Duganella Species Isolated from Cultivated Soil.</title>
        <authorList>
            <person name="Raths R."/>
            <person name="Peta V."/>
            <person name="Bucking H."/>
        </authorList>
    </citation>
    <scope>NUCLEOTIDE SEQUENCE [LARGE SCALE GENOMIC DNA]</scope>
    <source>
        <strain evidence="2 3">DN04</strain>
    </source>
</reference>
<evidence type="ECO:0000313" key="3">
    <source>
        <dbReference type="Proteomes" id="UP000297729"/>
    </source>
</evidence>
<keyword evidence="1" id="KW-0732">Signal</keyword>
<accession>A0A4Y9T154</accession>
<evidence type="ECO:0000256" key="1">
    <source>
        <dbReference type="SAM" id="SignalP"/>
    </source>
</evidence>
<sequence length="271" mass="28876">MPRYPAAFASAVLLALVPPAPPAHAAAACEVQSGTSTAALVELYTSEGCSSCPPADSRLRALRSQLPANAVVVPLGLHVTYWDGLGWRDPFAQPAFDARQRALLDQRRLRVAYTPQFFVNGDELRDWQSGLPATIRRLNATPAAASIILKTASITRAGTGLRLDVQARLTDAQAAGDLYVAITESGLVSQVKRGENGGATLHHDDTVRLWLGPVAFTHGRAELHSDIALPPQWRGDGLRALAFVQDQRAHVLQAVDTSACVPPMAPTGSPQ</sequence>
<dbReference type="PANTHER" id="PTHR36057">
    <property type="match status" value="1"/>
</dbReference>
<organism evidence="2 3">
    <name type="scientific">Duganella callida</name>
    <dbReference type="NCBI Taxonomy" id="2561932"/>
    <lineage>
        <taxon>Bacteria</taxon>
        <taxon>Pseudomonadati</taxon>
        <taxon>Pseudomonadota</taxon>
        <taxon>Betaproteobacteria</taxon>
        <taxon>Burkholderiales</taxon>
        <taxon>Oxalobacteraceae</taxon>
        <taxon>Telluria group</taxon>
        <taxon>Duganella</taxon>
    </lineage>
</organism>
<dbReference type="Pfam" id="PF06764">
    <property type="entry name" value="DUF1223"/>
    <property type="match status" value="1"/>
</dbReference>
<protein>
    <submittedName>
        <fullName evidence="2">DUF1223 domain-containing protein</fullName>
    </submittedName>
</protein>
<feature type="chain" id="PRO_5021216198" evidence="1">
    <location>
        <begin position="26"/>
        <end position="271"/>
    </location>
</feature>
<dbReference type="AlphaFoldDB" id="A0A4Y9T154"/>
<dbReference type="PROSITE" id="PS51257">
    <property type="entry name" value="PROKAR_LIPOPROTEIN"/>
    <property type="match status" value="1"/>
</dbReference>
<dbReference type="SUPFAM" id="SSF52833">
    <property type="entry name" value="Thioredoxin-like"/>
    <property type="match status" value="1"/>
</dbReference>
<gene>
    <name evidence="2" type="ORF">E4L98_01670</name>
</gene>
<dbReference type="OrthoDB" id="9808254at2"/>
<proteinExistence type="predicted"/>
<dbReference type="PANTHER" id="PTHR36057:SF1">
    <property type="entry name" value="LIPOPROTEIN LIPID ATTACHMENT SITE-LIKE PROTEIN, PUTATIVE (DUF1223)-RELATED"/>
    <property type="match status" value="1"/>
</dbReference>
<name>A0A4Y9T154_9BURK</name>
<dbReference type="InterPro" id="IPR036249">
    <property type="entry name" value="Thioredoxin-like_sf"/>
</dbReference>
<evidence type="ECO:0000313" key="2">
    <source>
        <dbReference type="EMBL" id="TFW30726.1"/>
    </source>
</evidence>
<dbReference type="Proteomes" id="UP000297729">
    <property type="component" value="Unassembled WGS sequence"/>
</dbReference>
<comment type="caution">
    <text evidence="2">The sequence shown here is derived from an EMBL/GenBank/DDBJ whole genome shotgun (WGS) entry which is preliminary data.</text>
</comment>
<dbReference type="InterPro" id="IPR010634">
    <property type="entry name" value="DUF1223"/>
</dbReference>
<dbReference type="EMBL" id="SPVG01000020">
    <property type="protein sequence ID" value="TFW30726.1"/>
    <property type="molecule type" value="Genomic_DNA"/>
</dbReference>
<keyword evidence="3" id="KW-1185">Reference proteome</keyword>